<dbReference type="SUPFAM" id="SSF82199">
    <property type="entry name" value="SET domain"/>
    <property type="match status" value="1"/>
</dbReference>
<dbReference type="InterPro" id="IPR013083">
    <property type="entry name" value="Znf_RING/FYVE/PHD"/>
</dbReference>
<feature type="compositionally biased region" description="Low complexity" evidence="2">
    <location>
        <begin position="144"/>
        <end position="159"/>
    </location>
</feature>
<feature type="region of interest" description="Disordered" evidence="2">
    <location>
        <begin position="452"/>
        <end position="527"/>
    </location>
</feature>
<feature type="non-terminal residue" evidence="4">
    <location>
        <position position="656"/>
    </location>
</feature>
<comment type="caution">
    <text evidence="4">The sequence shown here is derived from an EMBL/GenBank/DDBJ whole genome shotgun (WGS) entry which is preliminary data.</text>
</comment>
<dbReference type="Pfam" id="PF00856">
    <property type="entry name" value="SET"/>
    <property type="match status" value="1"/>
</dbReference>
<feature type="region of interest" description="Disordered" evidence="2">
    <location>
        <begin position="559"/>
        <end position="586"/>
    </location>
</feature>
<gene>
    <name evidence="4" type="primary">SET3</name>
    <name evidence="4" type="ORF">LTR16_002165</name>
</gene>
<evidence type="ECO:0000256" key="1">
    <source>
        <dbReference type="ARBA" id="ARBA00022853"/>
    </source>
</evidence>
<accession>A0ABR0LPS6</accession>
<dbReference type="SMART" id="SM00317">
    <property type="entry name" value="SET"/>
    <property type="match status" value="1"/>
</dbReference>
<dbReference type="EMBL" id="JAVRRA010016567">
    <property type="protein sequence ID" value="KAK5201583.1"/>
    <property type="molecule type" value="Genomic_DNA"/>
</dbReference>
<dbReference type="PROSITE" id="PS50280">
    <property type="entry name" value="SET"/>
    <property type="match status" value="1"/>
</dbReference>
<sequence>MTDSLSLATLAADRQQDTIAPFAGFLGHSNGVTASEVAADEDSIKCICGYPEDDGHTVFCEKCKTWQHVACYYGDGKVPDDHDCIDCDPRPVDAHGARERQFQRRVTLTASARGVRRMTSTSGKSHKKKKDQPPPAKRPKTSHKSSGSVSSHTTPGHTGAVRNRIKNSNEARQSPTKSPTGSPANGYSNEDFSVEYMHLYRDSNFVTVTANCHNSLSVTGSLSAWLNSESALASETNKQWSEVFKLWDGTMEEHPAPKIQLQVNEDYNHTYHGLHPIWQWVTIDSEVVRGDVVGELKGQIGRKDEYIHDERNRWNILRHPEPFVFFHPELPIYIDSRSEGNFLRFVRRSCRPNTAMKIIITEGREYHFCLVATEEVPPGGQITVGWNLDAEVHRLLPTWASNGTIKKGLQESELEYLSSWATTVLANYGGCACGYAQDICAMERLANVRISSHLGSTNGNPLKSQKIRKPKKSGTLNSPLNTGHAMNSRAGSESLSCNEREDDADSRSVSGSSRSKPASRDITPMTHVSADAFTATGHELSDREKRKIAQQEKLFEQLEQDEQQGHKKKKRNSGGSNLNTPSLATSVRPKEQLDGFGKTTDPFAQKQLGHSAATIPPSLNASTPTVAYPGGFFDAGATQAPSAFMFSQQPGRRNTK</sequence>
<dbReference type="Gene3D" id="2.170.270.10">
    <property type="entry name" value="SET domain"/>
    <property type="match status" value="1"/>
</dbReference>
<feature type="compositionally biased region" description="Polar residues" evidence="2">
    <location>
        <begin position="166"/>
        <end position="188"/>
    </location>
</feature>
<dbReference type="SUPFAM" id="SSF57903">
    <property type="entry name" value="FYVE/PHD zinc finger"/>
    <property type="match status" value="1"/>
</dbReference>
<feature type="compositionally biased region" description="Polar residues" evidence="2">
    <location>
        <begin position="474"/>
        <end position="497"/>
    </location>
</feature>
<organism evidence="4 5">
    <name type="scientific">Cryomyces antarcticus</name>
    <dbReference type="NCBI Taxonomy" id="329879"/>
    <lineage>
        <taxon>Eukaryota</taxon>
        <taxon>Fungi</taxon>
        <taxon>Dikarya</taxon>
        <taxon>Ascomycota</taxon>
        <taxon>Pezizomycotina</taxon>
        <taxon>Dothideomycetes</taxon>
        <taxon>Dothideomycetes incertae sedis</taxon>
        <taxon>Cryomyces</taxon>
    </lineage>
</organism>
<dbReference type="InterPro" id="IPR001214">
    <property type="entry name" value="SET_dom"/>
</dbReference>
<dbReference type="InterPro" id="IPR046341">
    <property type="entry name" value="SET_dom_sf"/>
</dbReference>
<evidence type="ECO:0000259" key="3">
    <source>
        <dbReference type="PROSITE" id="PS50280"/>
    </source>
</evidence>
<protein>
    <submittedName>
        <fullName evidence="4">SET domain-containing protein 3</fullName>
    </submittedName>
</protein>
<feature type="domain" description="SET" evidence="3">
    <location>
        <begin position="257"/>
        <end position="387"/>
    </location>
</feature>
<dbReference type="InterPro" id="IPR011011">
    <property type="entry name" value="Znf_FYVE_PHD"/>
</dbReference>
<name>A0ABR0LPS6_9PEZI</name>
<dbReference type="PANTHER" id="PTHR46462">
    <property type="entry name" value="UPSET, ISOFORM A"/>
    <property type="match status" value="1"/>
</dbReference>
<dbReference type="Gene3D" id="3.30.40.10">
    <property type="entry name" value="Zinc/RING finger domain, C3HC4 (zinc finger)"/>
    <property type="match status" value="1"/>
</dbReference>
<evidence type="ECO:0000256" key="2">
    <source>
        <dbReference type="SAM" id="MobiDB-lite"/>
    </source>
</evidence>
<evidence type="ECO:0000313" key="4">
    <source>
        <dbReference type="EMBL" id="KAK5201583.1"/>
    </source>
</evidence>
<proteinExistence type="predicted"/>
<keyword evidence="5" id="KW-1185">Reference proteome</keyword>
<feature type="region of interest" description="Disordered" evidence="2">
    <location>
        <begin position="96"/>
        <end position="188"/>
    </location>
</feature>
<evidence type="ECO:0000313" key="5">
    <source>
        <dbReference type="Proteomes" id="UP001357485"/>
    </source>
</evidence>
<keyword evidence="1" id="KW-0156">Chromatin regulator</keyword>
<feature type="compositionally biased region" description="Polar residues" evidence="2">
    <location>
        <begin position="573"/>
        <end position="585"/>
    </location>
</feature>
<reference evidence="4 5" key="1">
    <citation type="submission" date="2023-08" db="EMBL/GenBank/DDBJ databases">
        <title>Black Yeasts Isolated from many extreme environments.</title>
        <authorList>
            <person name="Coleine C."/>
            <person name="Stajich J.E."/>
            <person name="Selbmann L."/>
        </authorList>
    </citation>
    <scope>NUCLEOTIDE SEQUENCE [LARGE SCALE GENOMIC DNA]</scope>
    <source>
        <strain evidence="4 5">CCFEE 536</strain>
    </source>
</reference>
<feature type="compositionally biased region" description="Low complexity" evidence="2">
    <location>
        <begin position="507"/>
        <end position="516"/>
    </location>
</feature>
<dbReference type="PANTHER" id="PTHR46462:SF3">
    <property type="entry name" value="UPSET, ISOFORM A"/>
    <property type="match status" value="1"/>
</dbReference>
<dbReference type="Proteomes" id="UP001357485">
    <property type="component" value="Unassembled WGS sequence"/>
</dbReference>
<feature type="compositionally biased region" description="Polar residues" evidence="2">
    <location>
        <begin position="452"/>
        <end position="463"/>
    </location>
</feature>